<comment type="caution">
    <text evidence="1">The sequence shown here is derived from an EMBL/GenBank/DDBJ whole genome shotgun (WGS) entry which is preliminary data.</text>
</comment>
<dbReference type="AlphaFoldDB" id="A0AAV1SUR7"/>
<evidence type="ECO:0000313" key="1">
    <source>
        <dbReference type="EMBL" id="CAK7356506.1"/>
    </source>
</evidence>
<dbReference type="Proteomes" id="UP001314170">
    <property type="component" value="Unassembled WGS sequence"/>
</dbReference>
<reference evidence="1 2" key="1">
    <citation type="submission" date="2024-01" db="EMBL/GenBank/DDBJ databases">
        <authorList>
            <person name="Waweru B."/>
        </authorList>
    </citation>
    <scope>NUCLEOTIDE SEQUENCE [LARGE SCALE GENOMIC DNA]</scope>
</reference>
<name>A0AAV1SUR7_9ROSI</name>
<proteinExistence type="predicted"/>
<protein>
    <submittedName>
        <fullName evidence="1">Uncharacterized protein</fullName>
    </submittedName>
</protein>
<feature type="non-terminal residue" evidence="1">
    <location>
        <position position="1"/>
    </location>
</feature>
<dbReference type="EMBL" id="CAWUPB010001197">
    <property type="protein sequence ID" value="CAK7356506.1"/>
    <property type="molecule type" value="Genomic_DNA"/>
</dbReference>
<evidence type="ECO:0000313" key="2">
    <source>
        <dbReference type="Proteomes" id="UP001314170"/>
    </source>
</evidence>
<keyword evidence="2" id="KW-1185">Reference proteome</keyword>
<organism evidence="1 2">
    <name type="scientific">Dovyalis caffra</name>
    <dbReference type="NCBI Taxonomy" id="77055"/>
    <lineage>
        <taxon>Eukaryota</taxon>
        <taxon>Viridiplantae</taxon>
        <taxon>Streptophyta</taxon>
        <taxon>Embryophyta</taxon>
        <taxon>Tracheophyta</taxon>
        <taxon>Spermatophyta</taxon>
        <taxon>Magnoliopsida</taxon>
        <taxon>eudicotyledons</taxon>
        <taxon>Gunneridae</taxon>
        <taxon>Pentapetalae</taxon>
        <taxon>rosids</taxon>
        <taxon>fabids</taxon>
        <taxon>Malpighiales</taxon>
        <taxon>Salicaceae</taxon>
        <taxon>Flacourtieae</taxon>
        <taxon>Dovyalis</taxon>
    </lineage>
</organism>
<sequence>TRSWDVPLTRKLEKESSFDCQTGGTREILSMRSTQETLLRLHVRKGIQARQQVSSCQALDRSALARRQTCNVIYSKSITSHLFHN</sequence>
<accession>A0AAV1SUR7</accession>
<gene>
    <name evidence="1" type="ORF">DCAF_LOCUS26779</name>
</gene>